<evidence type="ECO:0000313" key="1">
    <source>
        <dbReference type="EnsemblPlants" id="TuG1812G0200002974.01.T01"/>
    </source>
</evidence>
<evidence type="ECO:0000313" key="2">
    <source>
        <dbReference type="Proteomes" id="UP000015106"/>
    </source>
</evidence>
<dbReference type="AlphaFoldDB" id="A0A8R7PEM9"/>
<dbReference type="Gramene" id="TuG1812G0200002974.01.T01">
    <property type="protein sequence ID" value="TuG1812G0200002974.01.T01"/>
    <property type="gene ID" value="TuG1812G0200002974.01"/>
</dbReference>
<accession>A0A8R7PEM9</accession>
<organism evidence="1 2">
    <name type="scientific">Triticum urartu</name>
    <name type="common">Red wild einkorn</name>
    <name type="synonym">Crithodium urartu</name>
    <dbReference type="NCBI Taxonomy" id="4572"/>
    <lineage>
        <taxon>Eukaryota</taxon>
        <taxon>Viridiplantae</taxon>
        <taxon>Streptophyta</taxon>
        <taxon>Embryophyta</taxon>
        <taxon>Tracheophyta</taxon>
        <taxon>Spermatophyta</taxon>
        <taxon>Magnoliopsida</taxon>
        <taxon>Liliopsida</taxon>
        <taxon>Poales</taxon>
        <taxon>Poaceae</taxon>
        <taxon>BOP clade</taxon>
        <taxon>Pooideae</taxon>
        <taxon>Triticodae</taxon>
        <taxon>Triticeae</taxon>
        <taxon>Triticinae</taxon>
        <taxon>Triticum</taxon>
    </lineage>
</organism>
<proteinExistence type="predicted"/>
<reference evidence="2" key="1">
    <citation type="journal article" date="2013" name="Nature">
        <title>Draft genome of the wheat A-genome progenitor Triticum urartu.</title>
        <authorList>
            <person name="Ling H.Q."/>
            <person name="Zhao S."/>
            <person name="Liu D."/>
            <person name="Wang J."/>
            <person name="Sun H."/>
            <person name="Zhang C."/>
            <person name="Fan H."/>
            <person name="Li D."/>
            <person name="Dong L."/>
            <person name="Tao Y."/>
            <person name="Gao C."/>
            <person name="Wu H."/>
            <person name="Li Y."/>
            <person name="Cui Y."/>
            <person name="Guo X."/>
            <person name="Zheng S."/>
            <person name="Wang B."/>
            <person name="Yu K."/>
            <person name="Liang Q."/>
            <person name="Yang W."/>
            <person name="Lou X."/>
            <person name="Chen J."/>
            <person name="Feng M."/>
            <person name="Jian J."/>
            <person name="Zhang X."/>
            <person name="Luo G."/>
            <person name="Jiang Y."/>
            <person name="Liu J."/>
            <person name="Wang Z."/>
            <person name="Sha Y."/>
            <person name="Zhang B."/>
            <person name="Wu H."/>
            <person name="Tang D."/>
            <person name="Shen Q."/>
            <person name="Xue P."/>
            <person name="Zou S."/>
            <person name="Wang X."/>
            <person name="Liu X."/>
            <person name="Wang F."/>
            <person name="Yang Y."/>
            <person name="An X."/>
            <person name="Dong Z."/>
            <person name="Zhang K."/>
            <person name="Zhang X."/>
            <person name="Luo M.C."/>
            <person name="Dvorak J."/>
            <person name="Tong Y."/>
            <person name="Wang J."/>
            <person name="Yang H."/>
            <person name="Li Z."/>
            <person name="Wang D."/>
            <person name="Zhang A."/>
            <person name="Wang J."/>
        </authorList>
    </citation>
    <scope>NUCLEOTIDE SEQUENCE</scope>
    <source>
        <strain evidence="2">cv. G1812</strain>
    </source>
</reference>
<reference evidence="1" key="2">
    <citation type="submission" date="2018-03" db="EMBL/GenBank/DDBJ databases">
        <title>The Triticum urartu genome reveals the dynamic nature of wheat genome evolution.</title>
        <authorList>
            <person name="Ling H."/>
            <person name="Ma B."/>
            <person name="Shi X."/>
            <person name="Liu H."/>
            <person name="Dong L."/>
            <person name="Sun H."/>
            <person name="Cao Y."/>
            <person name="Gao Q."/>
            <person name="Zheng S."/>
            <person name="Li Y."/>
            <person name="Yu Y."/>
            <person name="Du H."/>
            <person name="Qi M."/>
            <person name="Li Y."/>
            <person name="Yu H."/>
            <person name="Cui Y."/>
            <person name="Wang N."/>
            <person name="Chen C."/>
            <person name="Wu H."/>
            <person name="Zhao Y."/>
            <person name="Zhang J."/>
            <person name="Li Y."/>
            <person name="Zhou W."/>
            <person name="Zhang B."/>
            <person name="Hu W."/>
            <person name="Eijk M."/>
            <person name="Tang J."/>
            <person name="Witsenboer H."/>
            <person name="Zhao S."/>
            <person name="Li Z."/>
            <person name="Zhang A."/>
            <person name="Wang D."/>
            <person name="Liang C."/>
        </authorList>
    </citation>
    <scope>NUCLEOTIDE SEQUENCE [LARGE SCALE GENOMIC DNA]</scope>
    <source>
        <strain evidence="1">cv. G1812</strain>
    </source>
</reference>
<sequence>PTIPNYTSTRVATQDPQVHKCNQRKDTMIEFFPLFRDEVLKSTSGSSLKRP</sequence>
<protein>
    <submittedName>
        <fullName evidence="1">Uncharacterized protein</fullName>
    </submittedName>
</protein>
<reference evidence="1" key="3">
    <citation type="submission" date="2022-06" db="UniProtKB">
        <authorList>
            <consortium name="EnsemblPlants"/>
        </authorList>
    </citation>
    <scope>IDENTIFICATION</scope>
</reference>
<keyword evidence="2" id="KW-1185">Reference proteome</keyword>
<dbReference type="Proteomes" id="UP000015106">
    <property type="component" value="Chromosome 2"/>
</dbReference>
<name>A0A8R7PEM9_TRIUA</name>
<dbReference type="EnsemblPlants" id="TuG1812G0200002974.01.T01">
    <property type="protein sequence ID" value="TuG1812G0200002974.01.T01"/>
    <property type="gene ID" value="TuG1812G0200002974.01"/>
</dbReference>